<reference evidence="2 3" key="1">
    <citation type="submission" date="2013-11" db="EMBL/GenBank/DDBJ databases">
        <title>The Damaraland mole rat (Fukomys damarensis) genome and evolution of African mole rats.</title>
        <authorList>
            <person name="Gladyshev V.N."/>
            <person name="Fang X."/>
        </authorList>
    </citation>
    <scope>NUCLEOTIDE SEQUENCE [LARGE SCALE GENOMIC DNA]</scope>
    <source>
        <tissue evidence="2">Liver</tissue>
    </source>
</reference>
<name>A0A091D3Z0_FUKDA</name>
<feature type="compositionally biased region" description="Gly residues" evidence="1">
    <location>
        <begin position="13"/>
        <end position="37"/>
    </location>
</feature>
<accession>A0A091D3Z0</accession>
<sequence length="152" mass="15781">MMEVVIVMVVRGGGDSDGGGSGGNGGDGGAGGGSGDGVKGREAMEVVGMVIEIEVRMMEMEMEVMEEEVVMMLEVEEAEVVELLTECLVHTLAGQPRSTGCYGYLTVALTVVVGDLGLDLGLRRGQDLERVASVLKSHGVSLAPGGLQLREK</sequence>
<keyword evidence="3" id="KW-1185">Reference proteome</keyword>
<evidence type="ECO:0000313" key="3">
    <source>
        <dbReference type="Proteomes" id="UP000028990"/>
    </source>
</evidence>
<dbReference type="AlphaFoldDB" id="A0A091D3Z0"/>
<dbReference type="Proteomes" id="UP000028990">
    <property type="component" value="Unassembled WGS sequence"/>
</dbReference>
<gene>
    <name evidence="2" type="ORF">H920_11809</name>
</gene>
<protein>
    <submittedName>
        <fullName evidence="2">Uncharacterized protein</fullName>
    </submittedName>
</protein>
<evidence type="ECO:0000313" key="2">
    <source>
        <dbReference type="EMBL" id="KFO26824.1"/>
    </source>
</evidence>
<dbReference type="EMBL" id="KN123090">
    <property type="protein sequence ID" value="KFO26824.1"/>
    <property type="molecule type" value="Genomic_DNA"/>
</dbReference>
<evidence type="ECO:0000256" key="1">
    <source>
        <dbReference type="SAM" id="MobiDB-lite"/>
    </source>
</evidence>
<feature type="region of interest" description="Disordered" evidence="1">
    <location>
        <begin position="13"/>
        <end position="39"/>
    </location>
</feature>
<organism evidence="2 3">
    <name type="scientific">Fukomys damarensis</name>
    <name type="common">Damaraland mole rat</name>
    <name type="synonym">Cryptomys damarensis</name>
    <dbReference type="NCBI Taxonomy" id="885580"/>
    <lineage>
        <taxon>Eukaryota</taxon>
        <taxon>Metazoa</taxon>
        <taxon>Chordata</taxon>
        <taxon>Craniata</taxon>
        <taxon>Vertebrata</taxon>
        <taxon>Euteleostomi</taxon>
        <taxon>Mammalia</taxon>
        <taxon>Eutheria</taxon>
        <taxon>Euarchontoglires</taxon>
        <taxon>Glires</taxon>
        <taxon>Rodentia</taxon>
        <taxon>Hystricomorpha</taxon>
        <taxon>Bathyergidae</taxon>
        <taxon>Fukomys</taxon>
    </lineage>
</organism>
<proteinExistence type="predicted"/>